<organism evidence="2 3">
    <name type="scientific">Periconia macrospinosa</name>
    <dbReference type="NCBI Taxonomy" id="97972"/>
    <lineage>
        <taxon>Eukaryota</taxon>
        <taxon>Fungi</taxon>
        <taxon>Dikarya</taxon>
        <taxon>Ascomycota</taxon>
        <taxon>Pezizomycotina</taxon>
        <taxon>Dothideomycetes</taxon>
        <taxon>Pleosporomycetidae</taxon>
        <taxon>Pleosporales</taxon>
        <taxon>Massarineae</taxon>
        <taxon>Periconiaceae</taxon>
        <taxon>Periconia</taxon>
    </lineage>
</organism>
<keyword evidence="3" id="KW-1185">Reference proteome</keyword>
<reference evidence="2 3" key="1">
    <citation type="journal article" date="2018" name="Sci. Rep.">
        <title>Comparative genomics provides insights into the lifestyle and reveals functional heterogeneity of dark septate endophytic fungi.</title>
        <authorList>
            <person name="Knapp D.G."/>
            <person name="Nemeth J.B."/>
            <person name="Barry K."/>
            <person name="Hainaut M."/>
            <person name="Henrissat B."/>
            <person name="Johnson J."/>
            <person name="Kuo A."/>
            <person name="Lim J.H.P."/>
            <person name="Lipzen A."/>
            <person name="Nolan M."/>
            <person name="Ohm R.A."/>
            <person name="Tamas L."/>
            <person name="Grigoriev I.V."/>
            <person name="Spatafora J.W."/>
            <person name="Nagy L.G."/>
            <person name="Kovacs G.M."/>
        </authorList>
    </citation>
    <scope>NUCLEOTIDE SEQUENCE [LARGE SCALE GENOMIC DNA]</scope>
    <source>
        <strain evidence="2 3">DSE2036</strain>
    </source>
</reference>
<dbReference type="EMBL" id="KZ805305">
    <property type="protein sequence ID" value="PVI07129.1"/>
    <property type="molecule type" value="Genomic_DNA"/>
</dbReference>
<proteinExistence type="predicted"/>
<keyword evidence="1" id="KW-0732">Signal</keyword>
<evidence type="ECO:0000313" key="2">
    <source>
        <dbReference type="EMBL" id="PVI07129.1"/>
    </source>
</evidence>
<feature type="chain" id="PRO_5015835863" description="Secreted protein" evidence="1">
    <location>
        <begin position="18"/>
        <end position="115"/>
    </location>
</feature>
<protein>
    <recommendedName>
        <fullName evidence="4">Secreted protein</fullName>
    </recommendedName>
</protein>
<dbReference type="Proteomes" id="UP000244855">
    <property type="component" value="Unassembled WGS sequence"/>
</dbReference>
<dbReference type="AlphaFoldDB" id="A0A2V1EAS6"/>
<name>A0A2V1EAS6_9PLEO</name>
<accession>A0A2V1EAS6</accession>
<evidence type="ECO:0008006" key="4">
    <source>
        <dbReference type="Google" id="ProtNLM"/>
    </source>
</evidence>
<sequence length="115" mass="13019">MLVTMFFWFSRVVLCSASCFGRWIDIPLFARFFGVFPVFPIPCQTLPISYQRIEIACISPLVCLFPRAFPAVPLQRALQYHFPFYRMGTRSAPSCGLPGWPRAAALCYSKDANGV</sequence>
<gene>
    <name evidence="2" type="ORF">DM02DRAFT_353857</name>
</gene>
<evidence type="ECO:0000313" key="3">
    <source>
        <dbReference type="Proteomes" id="UP000244855"/>
    </source>
</evidence>
<evidence type="ECO:0000256" key="1">
    <source>
        <dbReference type="SAM" id="SignalP"/>
    </source>
</evidence>
<feature type="signal peptide" evidence="1">
    <location>
        <begin position="1"/>
        <end position="17"/>
    </location>
</feature>